<reference evidence="1" key="1">
    <citation type="submission" date="2023-01" db="EMBL/GenBank/DDBJ databases">
        <title>Genome assembly of the deep-sea coral Lophelia pertusa.</title>
        <authorList>
            <person name="Herrera S."/>
            <person name="Cordes E."/>
        </authorList>
    </citation>
    <scope>NUCLEOTIDE SEQUENCE</scope>
    <source>
        <strain evidence="1">USNM1676648</strain>
        <tissue evidence="1">Polyp</tissue>
    </source>
</reference>
<name>A0A9X0A3Y7_9CNID</name>
<protein>
    <submittedName>
        <fullName evidence="1">Uncharacterized protein</fullName>
    </submittedName>
</protein>
<sequence>MDQTELKSSEQATQEFEFYFVNRKDEKTIQAEDGSAAALKSEVVASRLKLISNGGHHDDPMTKEKLVFDLQTGQLTVEVTQPDPAKANRLVMEEMVASGWFLNDISSYRGLNETQLEDA</sequence>
<proteinExistence type="predicted"/>
<accession>A0A9X0A3Y7</accession>
<keyword evidence="2" id="KW-1185">Reference proteome</keyword>
<evidence type="ECO:0000313" key="1">
    <source>
        <dbReference type="EMBL" id="KAJ7393007.1"/>
    </source>
</evidence>
<comment type="caution">
    <text evidence="1">The sequence shown here is derived from an EMBL/GenBank/DDBJ whole genome shotgun (WGS) entry which is preliminary data.</text>
</comment>
<dbReference type="Proteomes" id="UP001163046">
    <property type="component" value="Unassembled WGS sequence"/>
</dbReference>
<gene>
    <name evidence="1" type="ORF">OS493_008255</name>
</gene>
<evidence type="ECO:0000313" key="2">
    <source>
        <dbReference type="Proteomes" id="UP001163046"/>
    </source>
</evidence>
<organism evidence="1 2">
    <name type="scientific">Desmophyllum pertusum</name>
    <dbReference type="NCBI Taxonomy" id="174260"/>
    <lineage>
        <taxon>Eukaryota</taxon>
        <taxon>Metazoa</taxon>
        <taxon>Cnidaria</taxon>
        <taxon>Anthozoa</taxon>
        <taxon>Hexacorallia</taxon>
        <taxon>Scleractinia</taxon>
        <taxon>Caryophylliina</taxon>
        <taxon>Caryophylliidae</taxon>
        <taxon>Desmophyllum</taxon>
    </lineage>
</organism>
<dbReference type="EMBL" id="MU825399">
    <property type="protein sequence ID" value="KAJ7393007.1"/>
    <property type="molecule type" value="Genomic_DNA"/>
</dbReference>
<dbReference type="AlphaFoldDB" id="A0A9X0A3Y7"/>